<proteinExistence type="inferred from homology"/>
<evidence type="ECO:0000313" key="11">
    <source>
        <dbReference type="EMBL" id="CZR51301.1"/>
    </source>
</evidence>
<evidence type="ECO:0000313" key="12">
    <source>
        <dbReference type="Proteomes" id="UP000184330"/>
    </source>
</evidence>
<protein>
    <submittedName>
        <fullName evidence="11">Related to cell growth regulating nucleolar protein LYAR</fullName>
    </submittedName>
</protein>
<dbReference type="STRING" id="576137.A0A1L7WEU3"/>
<gene>
    <name evidence="11" type="ORF">PAC_01176</name>
</gene>
<evidence type="ECO:0000256" key="6">
    <source>
        <dbReference type="ARBA" id="ARBA00023242"/>
    </source>
</evidence>
<dbReference type="PROSITE" id="PS51804">
    <property type="entry name" value="ZF_C2HC_LYAR"/>
    <property type="match status" value="2"/>
</dbReference>
<dbReference type="AlphaFoldDB" id="A0A1L7WEU3"/>
<feature type="compositionally biased region" description="Basic and acidic residues" evidence="9">
    <location>
        <begin position="333"/>
        <end position="342"/>
    </location>
</feature>
<feature type="region of interest" description="Disordered" evidence="9">
    <location>
        <begin position="198"/>
        <end position="357"/>
    </location>
</feature>
<dbReference type="Proteomes" id="UP000184330">
    <property type="component" value="Unassembled WGS sequence"/>
</dbReference>
<keyword evidence="12" id="KW-1185">Reference proteome</keyword>
<organism evidence="11 12">
    <name type="scientific">Phialocephala subalpina</name>
    <dbReference type="NCBI Taxonomy" id="576137"/>
    <lineage>
        <taxon>Eukaryota</taxon>
        <taxon>Fungi</taxon>
        <taxon>Dikarya</taxon>
        <taxon>Ascomycota</taxon>
        <taxon>Pezizomycotina</taxon>
        <taxon>Leotiomycetes</taxon>
        <taxon>Helotiales</taxon>
        <taxon>Mollisiaceae</taxon>
        <taxon>Phialocephala</taxon>
        <taxon>Phialocephala fortinii species complex</taxon>
    </lineage>
</organism>
<comment type="subcellular location">
    <subcellularLocation>
        <location evidence="1">Nucleus</location>
    </subcellularLocation>
</comment>
<keyword evidence="5" id="KW-0862">Zinc</keyword>
<evidence type="ECO:0000259" key="10">
    <source>
        <dbReference type="Pfam" id="PF08790"/>
    </source>
</evidence>
<evidence type="ECO:0000256" key="3">
    <source>
        <dbReference type="ARBA" id="ARBA00022737"/>
    </source>
</evidence>
<dbReference type="GO" id="GO:0003677">
    <property type="term" value="F:DNA binding"/>
    <property type="evidence" value="ECO:0007669"/>
    <property type="project" value="InterPro"/>
</dbReference>
<dbReference type="SUPFAM" id="SSF57667">
    <property type="entry name" value="beta-beta-alpha zinc fingers"/>
    <property type="match status" value="2"/>
</dbReference>
<dbReference type="InterPro" id="IPR036236">
    <property type="entry name" value="Znf_C2H2_sf"/>
</dbReference>
<evidence type="ECO:0000256" key="5">
    <source>
        <dbReference type="ARBA" id="ARBA00022833"/>
    </source>
</evidence>
<dbReference type="GO" id="GO:0008270">
    <property type="term" value="F:zinc ion binding"/>
    <property type="evidence" value="ECO:0007669"/>
    <property type="project" value="UniProtKB-KW"/>
</dbReference>
<evidence type="ECO:0000256" key="9">
    <source>
        <dbReference type="SAM" id="MobiDB-lite"/>
    </source>
</evidence>
<dbReference type="OrthoDB" id="21474at2759"/>
<feature type="domain" description="Zinc finger C2H2 LYAR-type" evidence="10">
    <location>
        <begin position="30"/>
        <end position="57"/>
    </location>
</feature>
<keyword evidence="4 8" id="KW-0863">Zinc-finger</keyword>
<dbReference type="FunFam" id="3.30.1490.490:FF:000001">
    <property type="entry name" value="cell growth-regulating nucleolar protein-like"/>
    <property type="match status" value="1"/>
</dbReference>
<dbReference type="PANTHER" id="PTHR13100">
    <property type="entry name" value="CELL GROWTH-REGULATING NUCLEOLAR PROTEIN LYAR"/>
    <property type="match status" value="1"/>
</dbReference>
<evidence type="ECO:0000256" key="7">
    <source>
        <dbReference type="ARBA" id="ARBA00061084"/>
    </source>
</evidence>
<comment type="similarity">
    <text evidence="7">Belongs to the UPF0743 family.</text>
</comment>
<reference evidence="11 12" key="1">
    <citation type="submission" date="2016-03" db="EMBL/GenBank/DDBJ databases">
        <authorList>
            <person name="Ploux O."/>
        </authorList>
    </citation>
    <scope>NUCLEOTIDE SEQUENCE [LARGE SCALE GENOMIC DNA]</scope>
    <source>
        <strain evidence="11 12">UAMH 11012</strain>
    </source>
</reference>
<dbReference type="PANTHER" id="PTHR13100:SF10">
    <property type="entry name" value="CELL GROWTH-REGULATING NUCLEOLAR PROTEIN"/>
    <property type="match status" value="1"/>
</dbReference>
<dbReference type="GO" id="GO:0000122">
    <property type="term" value="P:negative regulation of transcription by RNA polymerase II"/>
    <property type="evidence" value="ECO:0007669"/>
    <property type="project" value="TreeGrafter"/>
</dbReference>
<keyword evidence="2" id="KW-0479">Metal-binding</keyword>
<dbReference type="Gene3D" id="3.30.1490.490">
    <property type="match status" value="1"/>
</dbReference>
<feature type="compositionally biased region" description="Basic residues" evidence="9">
    <location>
        <begin position="302"/>
        <end position="312"/>
    </location>
</feature>
<name>A0A1L7WEU3_9HELO</name>
<dbReference type="Pfam" id="PF08790">
    <property type="entry name" value="zf-LYAR"/>
    <property type="match status" value="1"/>
</dbReference>
<evidence type="ECO:0000256" key="1">
    <source>
        <dbReference type="ARBA" id="ARBA00004123"/>
    </source>
</evidence>
<keyword evidence="6" id="KW-0539">Nucleus</keyword>
<keyword evidence="3" id="KW-0677">Repeat</keyword>
<sequence length="450" mass="50816">MVSFSCEACGDVLTKKKLDGHKNQCYGASYTCLDCMIHFQGNDYRSHTSCISEAQKYQGALYRPEKEKKNKQNNSKALVPHKAYVEDADDEYQQYEDNSHIEIVEPPMPAAPSPPSAAPGFTGEGSPVNVFDFLVASSTPGQSRLDLTAPEPMQMITDGREEDMDEEEEEVEEDTQRSLVRVRFGDAGQSVSDLIEYGNEPVATNGYQYETPAPKQRSERKEKKKDRDHKEEKKDKKRKRLHVETHDLSPREDETMTDAPPVLHSGLTGGLNRLMSRPEVFPPSPDYSGGDVAEPSPGSPLKKSKHSKTVKRGRVESIGNGIMSLITNNKRVSSREHSDERPKRKQRKHREGSERPKMIEYKPMSDGEVKEGDSQMVVYTPHNPRAELLLSFVNKGPDSDRGVSMNKALKRYHRERVAKGLALGKALEEKELWRSLRMKKNDRGEIVLFL</sequence>
<evidence type="ECO:0000256" key="8">
    <source>
        <dbReference type="PROSITE-ProRule" id="PRU01145"/>
    </source>
</evidence>
<feature type="compositionally biased region" description="Basic and acidic residues" evidence="9">
    <location>
        <begin position="242"/>
        <end position="254"/>
    </location>
</feature>
<dbReference type="InterPro" id="IPR014898">
    <property type="entry name" value="Znf_C2H2_LYAR"/>
</dbReference>
<dbReference type="InterPro" id="IPR039999">
    <property type="entry name" value="LYAR"/>
</dbReference>
<dbReference type="EMBL" id="FJOG01000001">
    <property type="protein sequence ID" value="CZR51301.1"/>
    <property type="molecule type" value="Genomic_DNA"/>
</dbReference>
<dbReference type="GO" id="GO:0006364">
    <property type="term" value="P:rRNA processing"/>
    <property type="evidence" value="ECO:0007669"/>
    <property type="project" value="TreeGrafter"/>
</dbReference>
<evidence type="ECO:0000256" key="4">
    <source>
        <dbReference type="ARBA" id="ARBA00022771"/>
    </source>
</evidence>
<dbReference type="GO" id="GO:0005730">
    <property type="term" value="C:nucleolus"/>
    <property type="evidence" value="ECO:0007669"/>
    <property type="project" value="TreeGrafter"/>
</dbReference>
<evidence type="ECO:0000256" key="2">
    <source>
        <dbReference type="ARBA" id="ARBA00022723"/>
    </source>
</evidence>
<accession>A0A1L7WEU3</accession>